<gene>
    <name evidence="1" type="ORF">GSOID_T00009317001</name>
    <name evidence="2" type="ORF">GSOID_T00031645001</name>
</gene>
<dbReference type="InParanoid" id="E4WUL6"/>
<organism evidence="1">
    <name type="scientific">Oikopleura dioica</name>
    <name type="common">Tunicate</name>
    <dbReference type="NCBI Taxonomy" id="34765"/>
    <lineage>
        <taxon>Eukaryota</taxon>
        <taxon>Metazoa</taxon>
        <taxon>Chordata</taxon>
        <taxon>Tunicata</taxon>
        <taxon>Appendicularia</taxon>
        <taxon>Copelata</taxon>
        <taxon>Oikopleuridae</taxon>
        <taxon>Oikopleura</taxon>
    </lineage>
</organism>
<proteinExistence type="predicted"/>
<dbReference type="Proteomes" id="UP000001307">
    <property type="component" value="Unassembled WGS sequence"/>
</dbReference>
<dbReference type="Proteomes" id="UP000011014">
    <property type="component" value="Unassembled WGS sequence"/>
</dbReference>
<reference evidence="1" key="1">
    <citation type="journal article" date="2010" name="Science">
        <title>Plasticity of animal genome architecture unmasked by rapid evolution of a pelagic tunicate.</title>
        <authorList>
            <person name="Denoeud F."/>
            <person name="Henriet S."/>
            <person name="Mungpakdee S."/>
            <person name="Aury J.M."/>
            <person name="Da Silva C."/>
            <person name="Brinkmann H."/>
            <person name="Mikhaleva J."/>
            <person name="Olsen L.C."/>
            <person name="Jubin C."/>
            <person name="Canestro C."/>
            <person name="Bouquet J.M."/>
            <person name="Danks G."/>
            <person name="Poulain J."/>
            <person name="Campsteijn C."/>
            <person name="Adamski M."/>
            <person name="Cross I."/>
            <person name="Yadetie F."/>
            <person name="Muffato M."/>
            <person name="Louis A."/>
            <person name="Butcher S."/>
            <person name="Tsagkogeorga G."/>
            <person name="Konrad A."/>
            <person name="Singh S."/>
            <person name="Jensen M.F."/>
            <person name="Cong E.H."/>
            <person name="Eikeseth-Otteraa H."/>
            <person name="Noel B."/>
            <person name="Anthouard V."/>
            <person name="Porcel B.M."/>
            <person name="Kachouri-Lafond R."/>
            <person name="Nishino A."/>
            <person name="Ugolini M."/>
            <person name="Chourrout P."/>
            <person name="Nishida H."/>
            <person name="Aasland R."/>
            <person name="Huzurbazar S."/>
            <person name="Westhof E."/>
            <person name="Delsuc F."/>
            <person name="Lehrach H."/>
            <person name="Reinhardt R."/>
            <person name="Weissenbach J."/>
            <person name="Roy S.W."/>
            <person name="Artiguenave F."/>
            <person name="Postlethwait J.H."/>
            <person name="Manak J.R."/>
            <person name="Thompson E.M."/>
            <person name="Jaillon O."/>
            <person name="Du Pasquier L."/>
            <person name="Boudinot P."/>
            <person name="Liberles D.A."/>
            <person name="Volff J.N."/>
            <person name="Philippe H."/>
            <person name="Lenhard B."/>
            <person name="Roest Crollius H."/>
            <person name="Wincker P."/>
            <person name="Chourrout D."/>
        </authorList>
    </citation>
    <scope>NUCLEOTIDE SEQUENCE [LARGE SCALE GENOMIC DNA]</scope>
</reference>
<evidence type="ECO:0000313" key="1">
    <source>
        <dbReference type="EMBL" id="CBY21546.1"/>
    </source>
</evidence>
<keyword evidence="3" id="KW-1185">Reference proteome</keyword>
<accession>E4WUL6</accession>
<dbReference type="EMBL" id="FN653017">
    <property type="protein sequence ID" value="CBY21546.1"/>
    <property type="molecule type" value="Genomic_DNA"/>
</dbReference>
<name>E4WUL6_OIKDI</name>
<dbReference type="EMBL" id="FN655141">
    <property type="protein sequence ID" value="CBY38135.1"/>
    <property type="molecule type" value="Genomic_DNA"/>
</dbReference>
<evidence type="ECO:0000313" key="2">
    <source>
        <dbReference type="EMBL" id="CBY38135.1"/>
    </source>
</evidence>
<dbReference type="OrthoDB" id="10272599at2759"/>
<protein>
    <submittedName>
        <fullName evidence="1">Uncharacterized protein</fullName>
    </submittedName>
</protein>
<evidence type="ECO:0000313" key="3">
    <source>
        <dbReference type="Proteomes" id="UP000001307"/>
    </source>
</evidence>
<sequence>MRSVLSRPIASLRNSLRRGGEWHAPTPEQMRGAQNNWLYMHFFSERGWFPAESNTTYETELARISKELGWDAEHAHLPAADFTIEERRYWAWNDRFWTISIGFALGLFPFMTDYLGNQSEHSRREAILRIREAAAAGKSPINPDYVPNELIESMVPPAGDWEKIWLSRQPSTMSRGSAKWCW</sequence>
<dbReference type="AlphaFoldDB" id="E4WUL6"/>